<feature type="binding site" evidence="3">
    <location>
        <position position="200"/>
    </location>
    <ligand>
        <name>a divalent metal cation</name>
        <dbReference type="ChEBI" id="CHEBI:60240"/>
    </ligand>
</feature>
<dbReference type="PANTHER" id="PTHR10907">
    <property type="entry name" value="REGUCALCIN"/>
    <property type="match status" value="1"/>
</dbReference>
<dbReference type="SUPFAM" id="SSF63829">
    <property type="entry name" value="Calcium-dependent phosphotriesterase"/>
    <property type="match status" value="1"/>
</dbReference>
<comment type="caution">
    <text evidence="5">The sequence shown here is derived from an EMBL/GenBank/DDBJ whole genome shotgun (WGS) entry which is preliminary data.</text>
</comment>
<dbReference type="GO" id="GO:0019853">
    <property type="term" value="P:L-ascorbic acid biosynthetic process"/>
    <property type="evidence" value="ECO:0007669"/>
    <property type="project" value="TreeGrafter"/>
</dbReference>
<feature type="binding site" evidence="3">
    <location>
        <position position="152"/>
    </location>
    <ligand>
        <name>a divalent metal cation</name>
        <dbReference type="ChEBI" id="CHEBI:60240"/>
    </ligand>
</feature>
<evidence type="ECO:0000313" key="6">
    <source>
        <dbReference type="Proteomes" id="UP000377595"/>
    </source>
</evidence>
<dbReference type="InterPro" id="IPR011042">
    <property type="entry name" value="6-blade_b-propeller_TolB-like"/>
</dbReference>
<evidence type="ECO:0000256" key="1">
    <source>
        <dbReference type="ARBA" id="ARBA00008853"/>
    </source>
</evidence>
<dbReference type="EMBL" id="BLAF01000019">
    <property type="protein sequence ID" value="GES20812.1"/>
    <property type="molecule type" value="Genomic_DNA"/>
</dbReference>
<dbReference type="GO" id="GO:0004341">
    <property type="term" value="F:gluconolactonase activity"/>
    <property type="evidence" value="ECO:0007669"/>
    <property type="project" value="TreeGrafter"/>
</dbReference>
<dbReference type="OrthoDB" id="2633250at2"/>
<accession>A0A5M3XJ67</accession>
<dbReference type="RefSeq" id="WP_155345840.1">
    <property type="nucleotide sequence ID" value="NZ_BAAAHM010000032.1"/>
</dbReference>
<dbReference type="Proteomes" id="UP000377595">
    <property type="component" value="Unassembled WGS sequence"/>
</dbReference>
<feature type="binding site" evidence="3">
    <location>
        <position position="106"/>
    </location>
    <ligand>
        <name>substrate</name>
    </ligand>
</feature>
<name>A0A5M3XJ67_9ACTN</name>
<feature type="binding site" evidence="3">
    <location>
        <position position="124"/>
    </location>
    <ligand>
        <name>substrate</name>
    </ligand>
</feature>
<comment type="cofactor">
    <cofactor evidence="3">
        <name>Zn(2+)</name>
        <dbReference type="ChEBI" id="CHEBI:29105"/>
    </cofactor>
    <text evidence="3">Binds 1 divalent metal cation per subunit.</text>
</comment>
<dbReference type="Pfam" id="PF08450">
    <property type="entry name" value="SGL"/>
    <property type="match status" value="1"/>
</dbReference>
<comment type="similarity">
    <text evidence="1">Belongs to the SMP-30/CGR1 family.</text>
</comment>
<evidence type="ECO:0000256" key="2">
    <source>
        <dbReference type="PIRSR" id="PIRSR605511-1"/>
    </source>
</evidence>
<feature type="domain" description="SMP-30/Gluconolactonase/LRE-like region" evidence="4">
    <location>
        <begin position="16"/>
        <end position="259"/>
    </location>
</feature>
<feature type="active site" description="Proton donor/acceptor" evidence="2">
    <location>
        <position position="200"/>
    </location>
</feature>
<dbReference type="PANTHER" id="PTHR10907:SF47">
    <property type="entry name" value="REGUCALCIN"/>
    <property type="match status" value="1"/>
</dbReference>
<proteinExistence type="inferred from homology"/>
<gene>
    <name evidence="5" type="ORF">Aple_037080</name>
</gene>
<keyword evidence="3" id="KW-0862">Zinc</keyword>
<organism evidence="5 6">
    <name type="scientific">Acrocarpospora pleiomorpha</name>
    <dbReference type="NCBI Taxonomy" id="90975"/>
    <lineage>
        <taxon>Bacteria</taxon>
        <taxon>Bacillati</taxon>
        <taxon>Actinomycetota</taxon>
        <taxon>Actinomycetes</taxon>
        <taxon>Streptosporangiales</taxon>
        <taxon>Streptosporangiaceae</taxon>
        <taxon>Acrocarpospora</taxon>
    </lineage>
</organism>
<dbReference type="InterPro" id="IPR005511">
    <property type="entry name" value="SMP-30"/>
</dbReference>
<dbReference type="AlphaFoldDB" id="A0A5M3XJ67"/>
<evidence type="ECO:0000256" key="3">
    <source>
        <dbReference type="PIRSR" id="PIRSR605511-2"/>
    </source>
</evidence>
<feature type="binding site" evidence="3">
    <location>
        <position position="104"/>
    </location>
    <ligand>
        <name>substrate</name>
    </ligand>
</feature>
<dbReference type="GO" id="GO:0005509">
    <property type="term" value="F:calcium ion binding"/>
    <property type="evidence" value="ECO:0007669"/>
    <property type="project" value="TreeGrafter"/>
</dbReference>
<dbReference type="PRINTS" id="PR01790">
    <property type="entry name" value="SMP30FAMILY"/>
</dbReference>
<feature type="binding site" evidence="3">
    <location>
        <position position="18"/>
    </location>
    <ligand>
        <name>a divalent metal cation</name>
        <dbReference type="ChEBI" id="CHEBI:60240"/>
    </ligand>
</feature>
<protein>
    <submittedName>
        <fullName evidence="5">Calcium-binding protein</fullName>
    </submittedName>
</protein>
<dbReference type="InterPro" id="IPR013658">
    <property type="entry name" value="SGL"/>
</dbReference>
<reference evidence="5 6" key="1">
    <citation type="submission" date="2019-10" db="EMBL/GenBank/DDBJ databases">
        <title>Whole genome shotgun sequence of Acrocarpospora pleiomorpha NBRC 16267.</title>
        <authorList>
            <person name="Ichikawa N."/>
            <person name="Kimura A."/>
            <person name="Kitahashi Y."/>
            <person name="Komaki H."/>
            <person name="Oguchi A."/>
        </authorList>
    </citation>
    <scope>NUCLEOTIDE SEQUENCE [LARGE SCALE GENOMIC DNA]</scope>
    <source>
        <strain evidence="5 6">NBRC 16267</strain>
    </source>
</reference>
<keyword evidence="3" id="KW-0479">Metal-binding</keyword>
<evidence type="ECO:0000259" key="4">
    <source>
        <dbReference type="Pfam" id="PF08450"/>
    </source>
</evidence>
<evidence type="ECO:0000313" key="5">
    <source>
        <dbReference type="EMBL" id="GES20812.1"/>
    </source>
</evidence>
<dbReference type="Gene3D" id="2.120.10.30">
    <property type="entry name" value="TolB, C-terminal domain"/>
    <property type="match status" value="1"/>
</dbReference>
<sequence length="298" mass="31005">MTVTRPVMLVEAGLELGEGPRWLGDRFVIVDILDGVLYEVPGGPGEPLRPLLRTSGEPLGAVAPIEGRPGHWLAAVGDGIAVLDGDGAADWLARPEAGKNGRCRMNDGAVDPSGRFWAGSMAYDGTPGAGSLYRVDVDGTVVAALTGLTIPNGPAFSPDGATLYLADSARSVINAYPLDIDTGALGAPEPLIQLDDGSPDGMTVDDEGFVWTAVWGGSRVLRVSPDGTIERTIHLPCRQPSSVAIGGPHGTQLLVTSARHGLDTPTPADGAIWTCDAEVTAPPTRTAVLRREPQLPQK</sequence>
<keyword evidence="6" id="KW-1185">Reference proteome</keyword>